<dbReference type="AlphaFoldDB" id="A0A418XX08"/>
<feature type="domain" description="GGDEF" evidence="5">
    <location>
        <begin position="211"/>
        <end position="344"/>
    </location>
</feature>
<evidence type="ECO:0000256" key="1">
    <source>
        <dbReference type="ARBA" id="ARBA00001946"/>
    </source>
</evidence>
<evidence type="ECO:0000259" key="5">
    <source>
        <dbReference type="PROSITE" id="PS50887"/>
    </source>
</evidence>
<dbReference type="Proteomes" id="UP000283734">
    <property type="component" value="Unassembled WGS sequence"/>
</dbReference>
<feature type="transmembrane region" description="Helical" evidence="4">
    <location>
        <begin position="143"/>
        <end position="166"/>
    </location>
</feature>
<dbReference type="EMBL" id="QYYA01000003">
    <property type="protein sequence ID" value="RJG17365.1"/>
    <property type="molecule type" value="Genomic_DNA"/>
</dbReference>
<evidence type="ECO:0000256" key="3">
    <source>
        <dbReference type="ARBA" id="ARBA00034247"/>
    </source>
</evidence>
<dbReference type="NCBIfam" id="TIGR00254">
    <property type="entry name" value="GGDEF"/>
    <property type="match status" value="1"/>
</dbReference>
<dbReference type="PROSITE" id="PS50887">
    <property type="entry name" value="GGDEF"/>
    <property type="match status" value="1"/>
</dbReference>
<feature type="transmembrane region" description="Helical" evidence="4">
    <location>
        <begin position="96"/>
        <end position="113"/>
    </location>
</feature>
<sequence length="344" mass="38610">MYNNPGQQRELARPYRKSLLIALLLITFSSGLLFAWINLGRGNVVVAAAELIMAAYSVVLYFNIRRTQRLELWAFAYLIPFFSVMMVALASPRSTMNVFVWVLLIPMVSHLLLGRIKGLVLTVIYMSIAAGLFFWRFGDDPEAMQPVILANIGVLTLCLTAFSHVYEITREQSERRLVKLAHSDVLTGLPNRAHLQSRFEYEQARHQRLNNPMSLVLLDLDYFKKVNDRHGHEAGDKALQHVARLLKQRLRKTDLAARLGGEEFCLLLPDTDGDQALLVAEKIRQQLAASPLTFGEHSITLTLSGGIACFGEQEGMELNALTRCADKKLYSAKSAGRNRIALAL</sequence>
<keyword evidence="4" id="KW-0812">Transmembrane</keyword>
<dbReference type="SUPFAM" id="SSF55073">
    <property type="entry name" value="Nucleotide cyclase"/>
    <property type="match status" value="1"/>
</dbReference>
<dbReference type="InterPro" id="IPR043128">
    <property type="entry name" value="Rev_trsase/Diguanyl_cyclase"/>
</dbReference>
<dbReference type="Pfam" id="PF20966">
    <property type="entry name" value="MASE6"/>
    <property type="match status" value="1"/>
</dbReference>
<dbReference type="SMART" id="SM00267">
    <property type="entry name" value="GGDEF"/>
    <property type="match status" value="1"/>
</dbReference>
<evidence type="ECO:0000313" key="6">
    <source>
        <dbReference type="EMBL" id="RJG17365.1"/>
    </source>
</evidence>
<dbReference type="PANTHER" id="PTHR45138">
    <property type="entry name" value="REGULATORY COMPONENTS OF SENSORY TRANSDUCTION SYSTEM"/>
    <property type="match status" value="1"/>
</dbReference>
<keyword evidence="4" id="KW-0472">Membrane</keyword>
<comment type="caution">
    <text evidence="6">The sequence shown here is derived from an EMBL/GenBank/DDBJ whole genome shotgun (WGS) entry which is preliminary data.</text>
</comment>
<feature type="transmembrane region" description="Helical" evidence="4">
    <location>
        <begin position="45"/>
        <end position="63"/>
    </location>
</feature>
<comment type="catalytic activity">
    <reaction evidence="3">
        <text>2 GTP = 3',3'-c-di-GMP + 2 diphosphate</text>
        <dbReference type="Rhea" id="RHEA:24898"/>
        <dbReference type="ChEBI" id="CHEBI:33019"/>
        <dbReference type="ChEBI" id="CHEBI:37565"/>
        <dbReference type="ChEBI" id="CHEBI:58805"/>
        <dbReference type="EC" id="2.7.7.65"/>
    </reaction>
</comment>
<comment type="cofactor">
    <cofactor evidence="1">
        <name>Mg(2+)</name>
        <dbReference type="ChEBI" id="CHEBI:18420"/>
    </cofactor>
</comment>
<evidence type="ECO:0000313" key="7">
    <source>
        <dbReference type="Proteomes" id="UP000283734"/>
    </source>
</evidence>
<keyword evidence="7" id="KW-1185">Reference proteome</keyword>
<reference evidence="6 7" key="1">
    <citation type="submission" date="2018-09" db="EMBL/GenBank/DDBJ databases">
        <title>Alcanivorax profundi sp. nov., isolated from 1000 m-depth seawater of the Mariana Trench.</title>
        <authorList>
            <person name="Liu J."/>
        </authorList>
    </citation>
    <scope>NUCLEOTIDE SEQUENCE [LARGE SCALE GENOMIC DNA]</scope>
    <source>
        <strain evidence="6 7">MTEO17</strain>
    </source>
</reference>
<dbReference type="PANTHER" id="PTHR45138:SF9">
    <property type="entry name" value="DIGUANYLATE CYCLASE DGCM-RELATED"/>
    <property type="match status" value="1"/>
</dbReference>
<protein>
    <recommendedName>
        <fullName evidence="2">diguanylate cyclase</fullName>
        <ecNumber evidence="2">2.7.7.65</ecNumber>
    </recommendedName>
</protein>
<feature type="transmembrane region" description="Helical" evidence="4">
    <location>
        <begin position="118"/>
        <end position="137"/>
    </location>
</feature>
<dbReference type="InterPro" id="IPR048435">
    <property type="entry name" value="MASE6"/>
</dbReference>
<dbReference type="InterPro" id="IPR050469">
    <property type="entry name" value="Diguanylate_Cyclase"/>
</dbReference>
<name>A0A418XX08_9GAMM</name>
<feature type="transmembrane region" description="Helical" evidence="4">
    <location>
        <begin position="70"/>
        <end position="90"/>
    </location>
</feature>
<keyword evidence="4" id="KW-1133">Transmembrane helix</keyword>
<dbReference type="EC" id="2.7.7.65" evidence="2"/>
<dbReference type="CDD" id="cd01949">
    <property type="entry name" value="GGDEF"/>
    <property type="match status" value="1"/>
</dbReference>
<dbReference type="InterPro" id="IPR000160">
    <property type="entry name" value="GGDEF_dom"/>
</dbReference>
<evidence type="ECO:0000256" key="2">
    <source>
        <dbReference type="ARBA" id="ARBA00012528"/>
    </source>
</evidence>
<proteinExistence type="predicted"/>
<evidence type="ECO:0000256" key="4">
    <source>
        <dbReference type="SAM" id="Phobius"/>
    </source>
</evidence>
<dbReference type="Gene3D" id="3.30.70.270">
    <property type="match status" value="1"/>
</dbReference>
<dbReference type="RefSeq" id="WP_102791090.1">
    <property type="nucleotide sequence ID" value="NZ_QYYA01000003.1"/>
</dbReference>
<dbReference type="FunFam" id="3.30.70.270:FF:000001">
    <property type="entry name" value="Diguanylate cyclase domain protein"/>
    <property type="match status" value="1"/>
</dbReference>
<dbReference type="Pfam" id="PF00990">
    <property type="entry name" value="GGDEF"/>
    <property type="match status" value="1"/>
</dbReference>
<accession>A0A418XX08</accession>
<gene>
    <name evidence="6" type="ORF">D4A39_11620</name>
</gene>
<dbReference type="OrthoDB" id="9812260at2"/>
<organism evidence="6 7">
    <name type="scientific">Alcanivorax profundi</name>
    <dbReference type="NCBI Taxonomy" id="2338368"/>
    <lineage>
        <taxon>Bacteria</taxon>
        <taxon>Pseudomonadati</taxon>
        <taxon>Pseudomonadota</taxon>
        <taxon>Gammaproteobacteria</taxon>
        <taxon>Oceanospirillales</taxon>
        <taxon>Alcanivoracaceae</taxon>
        <taxon>Alcanivorax</taxon>
    </lineage>
</organism>
<feature type="transmembrane region" description="Helical" evidence="4">
    <location>
        <begin position="20"/>
        <end position="39"/>
    </location>
</feature>
<dbReference type="InterPro" id="IPR029787">
    <property type="entry name" value="Nucleotide_cyclase"/>
</dbReference>
<dbReference type="GO" id="GO:0052621">
    <property type="term" value="F:diguanylate cyclase activity"/>
    <property type="evidence" value="ECO:0007669"/>
    <property type="project" value="UniProtKB-EC"/>
</dbReference>